<dbReference type="EMBL" id="MHTB01000047">
    <property type="protein sequence ID" value="OHA54447.1"/>
    <property type="molecule type" value="Genomic_DNA"/>
</dbReference>
<proteinExistence type="predicted"/>
<gene>
    <name evidence="1" type="ORF">A2226_01235</name>
</gene>
<comment type="caution">
    <text evidence="1">The sequence shown here is derived from an EMBL/GenBank/DDBJ whole genome shotgun (WGS) entry which is preliminary data.</text>
</comment>
<accession>A0A1G2Q1J9</accession>
<organism evidence="1 2">
    <name type="scientific">Candidatus Veblenbacteria bacterium RIFOXYA2_FULL_43_9</name>
    <dbReference type="NCBI Taxonomy" id="1802425"/>
    <lineage>
        <taxon>Bacteria</taxon>
        <taxon>Candidatus Vebleniibacteriota</taxon>
    </lineage>
</organism>
<name>A0A1G2Q1J9_9BACT</name>
<dbReference type="AlphaFoldDB" id="A0A1G2Q1J9"/>
<evidence type="ECO:0000313" key="2">
    <source>
        <dbReference type="Proteomes" id="UP000178936"/>
    </source>
</evidence>
<protein>
    <submittedName>
        <fullName evidence="1">Uncharacterized protein</fullName>
    </submittedName>
</protein>
<evidence type="ECO:0000313" key="1">
    <source>
        <dbReference type="EMBL" id="OHA54447.1"/>
    </source>
</evidence>
<dbReference type="Proteomes" id="UP000178936">
    <property type="component" value="Unassembled WGS sequence"/>
</dbReference>
<sequence>MKKTKKGDVITTKHGDFVLNIASLTNSIVSVTHTKLNKTVSVGQLVRAKGTRGATKGTSGIVKFIHVPNSGIRLNNIFDIQFEGQPHTKDLKIEDLI</sequence>
<reference evidence="1 2" key="1">
    <citation type="journal article" date="2016" name="Nat. Commun.">
        <title>Thousands of microbial genomes shed light on interconnected biogeochemical processes in an aquifer system.</title>
        <authorList>
            <person name="Anantharaman K."/>
            <person name="Brown C.T."/>
            <person name="Hug L.A."/>
            <person name="Sharon I."/>
            <person name="Castelle C.J."/>
            <person name="Probst A.J."/>
            <person name="Thomas B.C."/>
            <person name="Singh A."/>
            <person name="Wilkins M.J."/>
            <person name="Karaoz U."/>
            <person name="Brodie E.L."/>
            <person name="Williams K.H."/>
            <person name="Hubbard S.S."/>
            <person name="Banfield J.F."/>
        </authorList>
    </citation>
    <scope>NUCLEOTIDE SEQUENCE [LARGE SCALE GENOMIC DNA]</scope>
</reference>